<name>A0ACB7FZJ9_MANES</name>
<gene>
    <name evidence="1" type="ORF">MANES_18G097000v8</name>
</gene>
<protein>
    <submittedName>
        <fullName evidence="1">Uncharacterized protein</fullName>
    </submittedName>
</protein>
<keyword evidence="2" id="KW-1185">Reference proteome</keyword>
<accession>A0ACB7FZJ9</accession>
<evidence type="ECO:0000313" key="1">
    <source>
        <dbReference type="EMBL" id="KAG8633370.1"/>
    </source>
</evidence>
<evidence type="ECO:0000313" key="2">
    <source>
        <dbReference type="Proteomes" id="UP000091857"/>
    </source>
</evidence>
<comment type="caution">
    <text evidence="1">The sequence shown here is derived from an EMBL/GenBank/DDBJ whole genome shotgun (WGS) entry which is preliminary data.</text>
</comment>
<reference evidence="2" key="1">
    <citation type="journal article" date="2016" name="Nat. Biotechnol.">
        <title>Sequencing wild and cultivated cassava and related species reveals extensive interspecific hybridization and genetic diversity.</title>
        <authorList>
            <person name="Bredeson J.V."/>
            <person name="Lyons J.B."/>
            <person name="Prochnik S.E."/>
            <person name="Wu G.A."/>
            <person name="Ha C.M."/>
            <person name="Edsinger-Gonzales E."/>
            <person name="Grimwood J."/>
            <person name="Schmutz J."/>
            <person name="Rabbi I.Y."/>
            <person name="Egesi C."/>
            <person name="Nauluvula P."/>
            <person name="Lebot V."/>
            <person name="Ndunguru J."/>
            <person name="Mkamilo G."/>
            <person name="Bart R.S."/>
            <person name="Setter T.L."/>
            <person name="Gleadow R.M."/>
            <person name="Kulakow P."/>
            <person name="Ferguson M.E."/>
            <person name="Rounsley S."/>
            <person name="Rokhsar D.S."/>
        </authorList>
    </citation>
    <scope>NUCLEOTIDE SEQUENCE [LARGE SCALE GENOMIC DNA]</scope>
    <source>
        <strain evidence="2">cv. AM560-2</strain>
    </source>
</reference>
<proteinExistence type="predicted"/>
<dbReference type="Proteomes" id="UP000091857">
    <property type="component" value="Chromosome 18"/>
</dbReference>
<sequence>MLLAINILILWVLHCSASTHYYFQVKEAPYTRLCYRKRILTVNGEFPGPTLHVHKGDTIFVTVHNRGRHNISIHWHGVKQPRNPWSDGPEYVTQCPIQPGAKFKQKVIFSAEEGTLWWHAHSDWSRATVHGAIIVYPKYGTNYPFPSPDAEVPVILGEWWKRDVMEVFMEFLMTGGGPQVSDAFTINGQPGDLNPCSRSGTFRLTVTQGKTYLLRMINAAMNDILFVSIAKHSLTVVGADGSYTKPLTTNYIAIGPGQTIDALLNANQDPNHYYMAASSYTSNPMIPFDNTTATALVQYKGTHSPSSNPTLPLLPDSNDTEAAYTFFNSLRSLASKDHPIQVPLDISANILTTISLNTFPCPRNSSCEGPNGTRLAASMNDISFVNPPIDILEAYYWRINGVFGYNFPSYPPLVFNSTEPILPLVLQIPRKGTEAKVLAYDSSVEIVFQGTNILGGIDHPMHVHGYSFYVVGWGLGNFDREKDPQKYNLVDPPFRNTVCVPINGWVAIRFKAYNPGVWLMHCHLESHFSWGMETLLIVSDGMNQKERLLPPPPHMPPC</sequence>
<dbReference type="EMBL" id="CM004404">
    <property type="protein sequence ID" value="KAG8633370.1"/>
    <property type="molecule type" value="Genomic_DNA"/>
</dbReference>
<organism evidence="1 2">
    <name type="scientific">Manihot esculenta</name>
    <name type="common">Cassava</name>
    <name type="synonym">Jatropha manihot</name>
    <dbReference type="NCBI Taxonomy" id="3983"/>
    <lineage>
        <taxon>Eukaryota</taxon>
        <taxon>Viridiplantae</taxon>
        <taxon>Streptophyta</taxon>
        <taxon>Embryophyta</taxon>
        <taxon>Tracheophyta</taxon>
        <taxon>Spermatophyta</taxon>
        <taxon>Magnoliopsida</taxon>
        <taxon>eudicotyledons</taxon>
        <taxon>Gunneridae</taxon>
        <taxon>Pentapetalae</taxon>
        <taxon>rosids</taxon>
        <taxon>fabids</taxon>
        <taxon>Malpighiales</taxon>
        <taxon>Euphorbiaceae</taxon>
        <taxon>Crotonoideae</taxon>
        <taxon>Manihoteae</taxon>
        <taxon>Manihot</taxon>
    </lineage>
</organism>